<dbReference type="SUPFAM" id="SSF56784">
    <property type="entry name" value="HAD-like"/>
    <property type="match status" value="1"/>
</dbReference>
<dbReference type="Pfam" id="PF13419">
    <property type="entry name" value="HAD_2"/>
    <property type="match status" value="1"/>
</dbReference>
<evidence type="ECO:0000313" key="2">
    <source>
        <dbReference type="EMBL" id="QHT75281.1"/>
    </source>
</evidence>
<dbReference type="Gene3D" id="3.40.50.1000">
    <property type="entry name" value="HAD superfamily/HAD-like"/>
    <property type="match status" value="1"/>
</dbReference>
<dbReference type="GO" id="GO:0006556">
    <property type="term" value="P:S-adenosylmethionine biosynthetic process"/>
    <property type="evidence" value="ECO:0007669"/>
    <property type="project" value="TreeGrafter"/>
</dbReference>
<protein>
    <recommendedName>
        <fullName evidence="1">RmlD-like substrate binding domain-containing protein</fullName>
    </recommendedName>
</protein>
<dbReference type="EMBL" id="MN739866">
    <property type="protein sequence ID" value="QHT75281.1"/>
    <property type="molecule type" value="Genomic_DNA"/>
</dbReference>
<name>A0A6C0H402_9ZZZZ</name>
<dbReference type="Gene3D" id="3.40.50.720">
    <property type="entry name" value="NAD(P)-binding Rossmann-like Domain"/>
    <property type="match status" value="1"/>
</dbReference>
<organism evidence="2">
    <name type="scientific">viral metagenome</name>
    <dbReference type="NCBI Taxonomy" id="1070528"/>
    <lineage>
        <taxon>unclassified sequences</taxon>
        <taxon>metagenomes</taxon>
        <taxon>organismal metagenomes</taxon>
    </lineage>
</organism>
<dbReference type="CDD" id="cd01427">
    <property type="entry name" value="HAD_like"/>
    <property type="match status" value="1"/>
</dbReference>
<dbReference type="SUPFAM" id="SSF51735">
    <property type="entry name" value="NAD(P)-binding Rossmann-fold domains"/>
    <property type="match status" value="1"/>
</dbReference>
<reference evidence="2" key="1">
    <citation type="journal article" date="2020" name="Nature">
        <title>Giant virus diversity and host interactions through global metagenomics.</title>
        <authorList>
            <person name="Schulz F."/>
            <person name="Roux S."/>
            <person name="Paez-Espino D."/>
            <person name="Jungbluth S."/>
            <person name="Walsh D.A."/>
            <person name="Denef V.J."/>
            <person name="McMahon K.D."/>
            <person name="Konstantinidis K.T."/>
            <person name="Eloe-Fadrosh E.A."/>
            <person name="Kyrpides N.C."/>
            <person name="Woyke T."/>
        </authorList>
    </citation>
    <scope>NUCLEOTIDE SEQUENCE</scope>
    <source>
        <strain evidence="2">GVMAG-M-3300023179-63</strain>
    </source>
</reference>
<dbReference type="InterPro" id="IPR036412">
    <property type="entry name" value="HAD-like_sf"/>
</dbReference>
<dbReference type="InterPro" id="IPR041492">
    <property type="entry name" value="HAD_2"/>
</dbReference>
<dbReference type="PANTHER" id="PTHR10491">
    <property type="entry name" value="DTDP-4-DEHYDRORHAMNOSE REDUCTASE"/>
    <property type="match status" value="1"/>
</dbReference>
<feature type="domain" description="RmlD-like substrate binding" evidence="1">
    <location>
        <begin position="4"/>
        <end position="252"/>
    </location>
</feature>
<dbReference type="InterPro" id="IPR005913">
    <property type="entry name" value="dTDP_dehydrorham_reduct"/>
</dbReference>
<dbReference type="PANTHER" id="PTHR10491:SF4">
    <property type="entry name" value="METHIONINE ADENOSYLTRANSFERASE 2 SUBUNIT BETA"/>
    <property type="match status" value="1"/>
</dbReference>
<dbReference type="GO" id="GO:0048269">
    <property type="term" value="C:methionine adenosyltransferase complex"/>
    <property type="evidence" value="ECO:0007669"/>
    <property type="project" value="TreeGrafter"/>
</dbReference>
<dbReference type="InterPro" id="IPR029903">
    <property type="entry name" value="RmlD-like-bd"/>
</dbReference>
<evidence type="ECO:0000259" key="1">
    <source>
        <dbReference type="Pfam" id="PF04321"/>
    </source>
</evidence>
<dbReference type="AlphaFoldDB" id="A0A6C0H402"/>
<dbReference type="InterPro" id="IPR023198">
    <property type="entry name" value="PGP-like_dom2"/>
</dbReference>
<dbReference type="GO" id="GO:0048270">
    <property type="term" value="F:methionine adenosyltransferase regulator activity"/>
    <property type="evidence" value="ECO:0007669"/>
    <property type="project" value="TreeGrafter"/>
</dbReference>
<sequence>MFKIDFSNVTELETFLIEHKITICIFCIVERLLDKCENYWNEIKHSNIDLVHFTSFFCNKLDINFIHFSTDYVFDGSKQPNLPDDVKNPLQNYGISKLISEYRVIKNCKKYCIIRTPVLYSSLCQIHDNAVCVIGKNIMDLRNNKTFREDNYCIRRPLYIYDLCHFINDCIKNNFIGIYHFYNPYNKFTKYDISKMIGGVLGIEINNIIPNNSSSEGIAPRPYDTHLIDIKYNIQNYNFNNFNETIVKCFEKFKHSKITYENKNDFFICLDMDGTIIETNSAHYNSYKKTFETNNKTFLNIEEWNVIIMNNNIDNYLKSIFYKEEIFNIKKEKLEFLKEEVILFTKNSEIFLKFLIENDFNFCIVTNTSKETVEIFKEKLPLLNEIKQWIYRGDYKLAKPYGECYEVAKKKYYKNEKYIIGIEDSVVGYTALKQHTDLIYIYNNELLFKNNDCYLFDDYSYFL</sequence>
<proteinExistence type="predicted"/>
<accession>A0A6C0H402</accession>
<dbReference type="Pfam" id="PF04321">
    <property type="entry name" value="RmlD_sub_bind"/>
    <property type="match status" value="1"/>
</dbReference>
<dbReference type="Gene3D" id="1.10.150.240">
    <property type="entry name" value="Putative phosphatase, domain 2"/>
    <property type="match status" value="1"/>
</dbReference>
<dbReference type="InterPro" id="IPR036291">
    <property type="entry name" value="NAD(P)-bd_dom_sf"/>
</dbReference>
<dbReference type="InterPro" id="IPR023214">
    <property type="entry name" value="HAD_sf"/>
</dbReference>